<dbReference type="Proteomes" id="UP001149140">
    <property type="component" value="Unassembled WGS sequence"/>
</dbReference>
<dbReference type="AlphaFoldDB" id="A0A9X3MUF4"/>
<dbReference type="InterPro" id="IPR004839">
    <property type="entry name" value="Aminotransferase_I/II_large"/>
</dbReference>
<dbReference type="InterPro" id="IPR050087">
    <property type="entry name" value="AON_synthase_class-II"/>
</dbReference>
<feature type="domain" description="Aminotransferase class I/classII large" evidence="7">
    <location>
        <begin position="37"/>
        <end position="376"/>
    </location>
</feature>
<gene>
    <name evidence="8" type="ORF">OM076_20755</name>
</gene>
<comment type="cofactor">
    <cofactor evidence="1 6">
        <name>pyridoxal 5'-phosphate</name>
        <dbReference type="ChEBI" id="CHEBI:597326"/>
    </cofactor>
</comment>
<dbReference type="EMBL" id="JAPDOD010000020">
    <property type="protein sequence ID" value="MDA0162715.1"/>
    <property type="molecule type" value="Genomic_DNA"/>
</dbReference>
<dbReference type="GO" id="GO:0008483">
    <property type="term" value="F:transaminase activity"/>
    <property type="evidence" value="ECO:0007669"/>
    <property type="project" value="UniProtKB-KW"/>
</dbReference>
<evidence type="ECO:0000256" key="4">
    <source>
        <dbReference type="ARBA" id="ARBA00022898"/>
    </source>
</evidence>
<dbReference type="InterPro" id="IPR015422">
    <property type="entry name" value="PyrdxlP-dep_Trfase_small"/>
</dbReference>
<evidence type="ECO:0000256" key="5">
    <source>
        <dbReference type="ARBA" id="ARBA00047715"/>
    </source>
</evidence>
<dbReference type="GO" id="GO:0030170">
    <property type="term" value="F:pyridoxal phosphate binding"/>
    <property type="evidence" value="ECO:0007669"/>
    <property type="project" value="InterPro"/>
</dbReference>
<evidence type="ECO:0000313" key="8">
    <source>
        <dbReference type="EMBL" id="MDA0162715.1"/>
    </source>
</evidence>
<proteinExistence type="inferred from homology"/>
<dbReference type="Pfam" id="PF00155">
    <property type="entry name" value="Aminotran_1_2"/>
    <property type="match status" value="1"/>
</dbReference>
<dbReference type="Gene3D" id="3.90.1150.10">
    <property type="entry name" value="Aspartate Aminotransferase, domain 1"/>
    <property type="match status" value="1"/>
</dbReference>
<organism evidence="8 9">
    <name type="scientific">Solirubrobacter ginsenosidimutans</name>
    <dbReference type="NCBI Taxonomy" id="490573"/>
    <lineage>
        <taxon>Bacteria</taxon>
        <taxon>Bacillati</taxon>
        <taxon>Actinomycetota</taxon>
        <taxon>Thermoleophilia</taxon>
        <taxon>Solirubrobacterales</taxon>
        <taxon>Solirubrobacteraceae</taxon>
        <taxon>Solirubrobacter</taxon>
    </lineage>
</organism>
<evidence type="ECO:0000259" key="7">
    <source>
        <dbReference type="Pfam" id="PF00155"/>
    </source>
</evidence>
<accession>A0A9X3MUF4</accession>
<keyword evidence="4 6" id="KW-0663">Pyridoxal phosphate</keyword>
<dbReference type="PROSITE" id="PS00599">
    <property type="entry name" value="AA_TRANSFER_CLASS_2"/>
    <property type="match status" value="1"/>
</dbReference>
<comment type="catalytic activity">
    <reaction evidence="5">
        <text>6-carboxyhexanoyl-[ACP] + L-alanine + H(+) = (8S)-8-amino-7-oxononanoate + holo-[ACP] + CO2</text>
        <dbReference type="Rhea" id="RHEA:42288"/>
        <dbReference type="Rhea" id="RHEA-COMP:9685"/>
        <dbReference type="Rhea" id="RHEA-COMP:9955"/>
        <dbReference type="ChEBI" id="CHEBI:15378"/>
        <dbReference type="ChEBI" id="CHEBI:16526"/>
        <dbReference type="ChEBI" id="CHEBI:57972"/>
        <dbReference type="ChEBI" id="CHEBI:64479"/>
        <dbReference type="ChEBI" id="CHEBI:78846"/>
        <dbReference type="ChEBI" id="CHEBI:149468"/>
        <dbReference type="EC" id="2.3.1.47"/>
    </reaction>
</comment>
<dbReference type="InterPro" id="IPR001917">
    <property type="entry name" value="Aminotrans_II_pyridoxalP_BS"/>
</dbReference>
<dbReference type="SUPFAM" id="SSF53383">
    <property type="entry name" value="PLP-dependent transferases"/>
    <property type="match status" value="1"/>
</dbReference>
<dbReference type="EC" id="2.3.1.47" evidence="2"/>
<protein>
    <recommendedName>
        <fullName evidence="2">8-amino-7-oxononanoate synthase</fullName>
        <ecNumber evidence="2">2.3.1.47</ecNumber>
    </recommendedName>
</protein>
<evidence type="ECO:0000256" key="2">
    <source>
        <dbReference type="ARBA" id="ARBA00013187"/>
    </source>
</evidence>
<evidence type="ECO:0000256" key="3">
    <source>
        <dbReference type="ARBA" id="ARBA00022679"/>
    </source>
</evidence>
<keyword evidence="9" id="KW-1185">Reference proteome</keyword>
<dbReference type="Gene3D" id="3.40.640.10">
    <property type="entry name" value="Type I PLP-dependent aspartate aminotransferase-like (Major domain)"/>
    <property type="match status" value="1"/>
</dbReference>
<comment type="similarity">
    <text evidence="6">Belongs to the class-II pyridoxal-phosphate-dependent aminotransferase family.</text>
</comment>
<sequence>MLDLEDRLDELNQLGLHQRMRMVSGPQGPRVVLDGRPVLLLCSGNALGLADHPKVRQAAADAAMRWGVGAGAARVSSGTMTLHRRLEERLATFTHHRAALLFGSGAMANMGVIPALARRAEVVLHDELSHTSIADGCRLSGAEVVAYRHADPEHLAWALRQSDGRATLIATDGMFGMDGDVAPLAEIVELARVYDARVLVDEAHALGALGPGGRGAVAEAGLEGQVDVVTGTLGKALGSYGGFVACDHVTARFLVHSARTLLHSTALPPVAAAAAMAALDLLEEQPRRVEKLRANAEALRDGLAREGFEVAGAAAHVVPLVVGDAELASRIVDHALELGVFAEAIRPPAVPEGTARVRLSAMASHTREELRGAATAMGRAALRAGFRPGAGLPVAAAQGAVFDGQSGLARAA</sequence>
<evidence type="ECO:0000313" key="9">
    <source>
        <dbReference type="Proteomes" id="UP001149140"/>
    </source>
</evidence>
<evidence type="ECO:0000256" key="6">
    <source>
        <dbReference type="RuleBase" id="RU003693"/>
    </source>
</evidence>
<keyword evidence="8" id="KW-0032">Aminotransferase</keyword>
<dbReference type="GO" id="GO:0008710">
    <property type="term" value="F:8-amino-7-oxononanoate synthase activity"/>
    <property type="evidence" value="ECO:0007669"/>
    <property type="project" value="UniProtKB-EC"/>
</dbReference>
<dbReference type="InterPro" id="IPR015421">
    <property type="entry name" value="PyrdxlP-dep_Trfase_major"/>
</dbReference>
<dbReference type="InterPro" id="IPR015424">
    <property type="entry name" value="PyrdxlP-dep_Trfase"/>
</dbReference>
<keyword evidence="3" id="KW-0808">Transferase</keyword>
<dbReference type="PANTHER" id="PTHR13693">
    <property type="entry name" value="CLASS II AMINOTRANSFERASE/8-AMINO-7-OXONONANOATE SYNTHASE"/>
    <property type="match status" value="1"/>
</dbReference>
<comment type="caution">
    <text evidence="8">The sequence shown here is derived from an EMBL/GenBank/DDBJ whole genome shotgun (WGS) entry which is preliminary data.</text>
</comment>
<evidence type="ECO:0000256" key="1">
    <source>
        <dbReference type="ARBA" id="ARBA00001933"/>
    </source>
</evidence>
<dbReference type="RefSeq" id="WP_270041952.1">
    <property type="nucleotide sequence ID" value="NZ_JAPDOD010000020.1"/>
</dbReference>
<reference evidence="8" key="1">
    <citation type="submission" date="2022-10" db="EMBL/GenBank/DDBJ databases">
        <title>The WGS of Solirubrobacter ginsenosidimutans DSM 21036.</title>
        <authorList>
            <person name="Jiang Z."/>
        </authorList>
    </citation>
    <scope>NUCLEOTIDE SEQUENCE</scope>
    <source>
        <strain evidence="8">DSM 21036</strain>
    </source>
</reference>
<name>A0A9X3MUF4_9ACTN</name>
<dbReference type="PANTHER" id="PTHR13693:SF3">
    <property type="entry name" value="LD36009P"/>
    <property type="match status" value="1"/>
</dbReference>